<proteinExistence type="predicted"/>
<keyword evidence="2" id="KW-0732">Signal</keyword>
<dbReference type="VEuPathDB" id="PlasmoDB:PVBDA_0200220"/>
<evidence type="ECO:0000256" key="2">
    <source>
        <dbReference type="SAM" id="SignalP"/>
    </source>
</evidence>
<dbReference type="InterPro" id="IPR006488">
    <property type="entry name" value="PYST-C1_N"/>
</dbReference>
<feature type="domain" description="PYST-C1-like N-terminal" evidence="3">
    <location>
        <begin position="28"/>
        <end position="77"/>
    </location>
</feature>
<sequence>MNKRVFSLVYIVFYALLAVSIHCLEQKASSVRSFFQVTKKANKSKEKNDIESECEAQLNNNNNNNPKNDEDKKKKNRRIVIYYDEKTNLWGYGCCGLWYLFD</sequence>
<feature type="signal peptide" evidence="2">
    <location>
        <begin position="1"/>
        <end position="23"/>
    </location>
</feature>
<organism evidence="4 5">
    <name type="scientific">Plasmodium vinckei brucechwatti</name>
    <dbReference type="NCBI Taxonomy" id="119398"/>
    <lineage>
        <taxon>Eukaryota</taxon>
        <taxon>Sar</taxon>
        <taxon>Alveolata</taxon>
        <taxon>Apicomplexa</taxon>
        <taxon>Aconoidasida</taxon>
        <taxon>Haemosporida</taxon>
        <taxon>Plasmodiidae</taxon>
        <taxon>Plasmodium</taxon>
        <taxon>Plasmodium (Vinckeia)</taxon>
    </lineage>
</organism>
<name>A0A6V7RT47_PLAVN</name>
<evidence type="ECO:0000256" key="1">
    <source>
        <dbReference type="SAM" id="MobiDB-lite"/>
    </source>
</evidence>
<dbReference type="AlphaFoldDB" id="A0A6V7RT47"/>
<evidence type="ECO:0000259" key="3">
    <source>
        <dbReference type="Pfam" id="PF09690"/>
    </source>
</evidence>
<protein>
    <submittedName>
        <fullName evidence="4">Fam-c protein</fullName>
    </submittedName>
</protein>
<feature type="region of interest" description="Disordered" evidence="1">
    <location>
        <begin position="41"/>
        <end position="72"/>
    </location>
</feature>
<dbReference type="Pfam" id="PF09690">
    <property type="entry name" value="PYST-C1"/>
    <property type="match status" value="1"/>
</dbReference>
<evidence type="ECO:0000313" key="4">
    <source>
        <dbReference type="EMBL" id="CAD2084406.1"/>
    </source>
</evidence>
<feature type="chain" id="PRO_5028211850" evidence="2">
    <location>
        <begin position="24"/>
        <end position="102"/>
    </location>
</feature>
<accession>A0A6V7RT47</accession>
<gene>
    <name evidence="4" type="ORF">PVBDA_0200220</name>
</gene>
<dbReference type="NCBIfam" id="TIGR01601">
    <property type="entry name" value="PYST-C1"/>
    <property type="match status" value="1"/>
</dbReference>
<dbReference type="EMBL" id="LR865380">
    <property type="protein sequence ID" value="CAD2084406.1"/>
    <property type="molecule type" value="Genomic_DNA"/>
</dbReference>
<reference evidence="4 5" key="1">
    <citation type="submission" date="2020-08" db="EMBL/GenBank/DDBJ databases">
        <authorList>
            <person name="Ramaprasad A."/>
        </authorList>
    </citation>
    <scope>NUCLEOTIDE SEQUENCE [LARGE SCALE GENOMIC DNA]</scope>
</reference>
<evidence type="ECO:0000313" key="5">
    <source>
        <dbReference type="Proteomes" id="UP000515550"/>
    </source>
</evidence>
<dbReference type="Proteomes" id="UP000515550">
    <property type="component" value="Chromosome PVBDA_02"/>
</dbReference>